<feature type="compositionally biased region" description="Polar residues" evidence="2">
    <location>
        <begin position="396"/>
        <end position="405"/>
    </location>
</feature>
<dbReference type="GO" id="GO:0003676">
    <property type="term" value="F:nucleic acid binding"/>
    <property type="evidence" value="ECO:0007669"/>
    <property type="project" value="InterPro"/>
</dbReference>
<feature type="domain" description="CCHC-type" evidence="3">
    <location>
        <begin position="311"/>
        <end position="326"/>
    </location>
</feature>
<feature type="region of interest" description="Disordered" evidence="2">
    <location>
        <begin position="413"/>
        <end position="509"/>
    </location>
</feature>
<dbReference type="Pfam" id="PF00098">
    <property type="entry name" value="zf-CCHC"/>
    <property type="match status" value="1"/>
</dbReference>
<dbReference type="Gene3D" id="4.10.60.10">
    <property type="entry name" value="Zinc finger, CCHC-type"/>
    <property type="match status" value="1"/>
</dbReference>
<dbReference type="InterPro" id="IPR036691">
    <property type="entry name" value="Endo/exonu/phosph_ase_sf"/>
</dbReference>
<feature type="compositionally biased region" description="Polar residues" evidence="2">
    <location>
        <begin position="17"/>
        <end position="32"/>
    </location>
</feature>
<feature type="compositionally biased region" description="Low complexity" evidence="2">
    <location>
        <begin position="56"/>
        <end position="67"/>
    </location>
</feature>
<dbReference type="GO" id="GO:0003824">
    <property type="term" value="F:catalytic activity"/>
    <property type="evidence" value="ECO:0007669"/>
    <property type="project" value="InterPro"/>
</dbReference>
<feature type="non-terminal residue" evidence="4">
    <location>
        <position position="915"/>
    </location>
</feature>
<feature type="region of interest" description="Disordered" evidence="2">
    <location>
        <begin position="1"/>
        <end position="72"/>
    </location>
</feature>
<sequence>MVTTRSKGTVNKGAPQPSGSSSRPSATNNNWVLVTKGNKGKHRHVPFTPTTIVQPSAATSASSQALSDDQHPSPVELVRPFIKGFERNSVLIDITHIKDIITLLENRLKEFNTDNPTDYNDFIGYPETVRTYLGHRFIETMWLHQSKGHQTILNEGVCCLSDGTFVKGFESYPNDANIVHVKLENLPFLPARLVIQDMKRILSFYGEVLDLGITQVNGVFHGKGYATLNLTKPRTVENICISTGHAHGHSSKCDGYLHFHELTRVIPWEEDDGFYRHVLAQWDSMPEFCRTCQKAGHCRADCPQYRKHLTCYHCNDHGHISRNCPRLAEGNKVRVVEATSAKHPASPLRQPRRREPQSSSKINTSRLEKAAGKNMDVDALMEDLVPSSAANRGLEQATQRSTDSDQAMEDATHLPINNDGYSHPDGLQNPSYNNKTIPPRSPALETGDEHTASGTASGTVPNESLNADSSQPPAVKGNQRTPHFDEDSHITKSQRTATTNDVSDSRKLTTEEHRQDLAARAHDIANKIVEAANTKFIRYLHTLQYDILVLQETHADNQDTIDQFNMQFKTHNRANSIYWTPHCGIVILNKKYSLDILQDGIDNGRFILANVQLTSTVPTESVSTPTPATTIATILNIYGRSNRHPERSAFYSSLLDIPLIHSTLHHPQNPVLIMGDFNYSYENHRRSDGSLTSAPPEWLSLLDNFHVDCFWDHKQITWKTKDSSSILDFIFCSSLDHYKITNAKHRFLSTKWTDHALLDISFQYTDQRSRGPGAWKANPFLAARRDYYRSALAAHLRSSMDAFNDIQSFSTPQQSWDWVKAKVKLFTKSYQLKDNNWRKQQIKHLQKKRNLMYRLKKTRGLYFGILGTIEAQIGSLQESLAEIEILKSGKHWRENGEKSAGYLKRSATIREQQRG</sequence>
<keyword evidence="1" id="KW-0479">Metal-binding</keyword>
<evidence type="ECO:0000313" key="4">
    <source>
        <dbReference type="EMBL" id="GAN07739.1"/>
    </source>
</evidence>
<dbReference type="InterPro" id="IPR036875">
    <property type="entry name" value="Znf_CCHC_sf"/>
</dbReference>
<accession>A0A0C9MJZ4</accession>
<feature type="compositionally biased region" description="Polar residues" evidence="2">
    <location>
        <begin position="452"/>
        <end position="472"/>
    </location>
</feature>
<feature type="region of interest" description="Disordered" evidence="2">
    <location>
        <begin position="388"/>
        <end position="407"/>
    </location>
</feature>
<gene>
    <name evidence="4" type="ORF">MAM1_0173c07242</name>
</gene>
<dbReference type="GO" id="GO:0008270">
    <property type="term" value="F:zinc ion binding"/>
    <property type="evidence" value="ECO:0007669"/>
    <property type="project" value="UniProtKB-KW"/>
</dbReference>
<organism evidence="4">
    <name type="scientific">Mucor ambiguus</name>
    <dbReference type="NCBI Taxonomy" id="91626"/>
    <lineage>
        <taxon>Eukaryota</taxon>
        <taxon>Fungi</taxon>
        <taxon>Fungi incertae sedis</taxon>
        <taxon>Mucoromycota</taxon>
        <taxon>Mucoromycotina</taxon>
        <taxon>Mucoromycetes</taxon>
        <taxon>Mucorales</taxon>
        <taxon>Mucorineae</taxon>
        <taxon>Mucoraceae</taxon>
        <taxon>Mucor</taxon>
    </lineage>
</organism>
<name>A0A0C9MJZ4_9FUNG</name>
<dbReference type="Proteomes" id="UP000053815">
    <property type="component" value="Unassembled WGS sequence"/>
</dbReference>
<dbReference type="PROSITE" id="PS50158">
    <property type="entry name" value="ZF_CCHC"/>
    <property type="match status" value="2"/>
</dbReference>
<dbReference type="EMBL" id="DF836462">
    <property type="protein sequence ID" value="GAN07739.1"/>
    <property type="molecule type" value="Genomic_DNA"/>
</dbReference>
<feature type="compositionally biased region" description="Polar residues" evidence="2">
    <location>
        <begin position="491"/>
        <end position="502"/>
    </location>
</feature>
<dbReference type="Pfam" id="PF03372">
    <property type="entry name" value="Exo_endo_phos"/>
    <property type="match status" value="1"/>
</dbReference>
<dbReference type="SUPFAM" id="SSF56219">
    <property type="entry name" value="DNase I-like"/>
    <property type="match status" value="1"/>
</dbReference>
<dbReference type="SUPFAM" id="SSF57756">
    <property type="entry name" value="Retrovirus zinc finger-like domains"/>
    <property type="match status" value="1"/>
</dbReference>
<keyword evidence="1" id="KW-0862">Zinc</keyword>
<evidence type="ECO:0000313" key="5">
    <source>
        <dbReference type="Proteomes" id="UP000053815"/>
    </source>
</evidence>
<protein>
    <recommendedName>
        <fullName evidence="3">CCHC-type domain-containing protein</fullName>
    </recommendedName>
</protein>
<feature type="domain" description="CCHC-type" evidence="3">
    <location>
        <begin position="289"/>
        <end position="304"/>
    </location>
</feature>
<evidence type="ECO:0000256" key="2">
    <source>
        <dbReference type="SAM" id="MobiDB-lite"/>
    </source>
</evidence>
<dbReference type="InterPro" id="IPR005135">
    <property type="entry name" value="Endo/exonuclease/phosphatase"/>
</dbReference>
<dbReference type="STRING" id="91626.A0A0C9MJZ4"/>
<feature type="region of interest" description="Disordered" evidence="2">
    <location>
        <begin position="339"/>
        <end position="375"/>
    </location>
</feature>
<dbReference type="Gene3D" id="3.60.10.10">
    <property type="entry name" value="Endonuclease/exonuclease/phosphatase"/>
    <property type="match status" value="1"/>
</dbReference>
<evidence type="ECO:0000259" key="3">
    <source>
        <dbReference type="PROSITE" id="PS50158"/>
    </source>
</evidence>
<reference evidence="4" key="1">
    <citation type="submission" date="2014-09" db="EMBL/GenBank/DDBJ databases">
        <title>Draft genome sequence of an oleaginous Mucoromycotina fungus Mucor ambiguus NBRC6742.</title>
        <authorList>
            <person name="Takeda I."/>
            <person name="Yamane N."/>
            <person name="Morita T."/>
            <person name="Tamano K."/>
            <person name="Machida M."/>
            <person name="Baker S."/>
            <person name="Koike H."/>
        </authorList>
    </citation>
    <scope>NUCLEOTIDE SEQUENCE</scope>
    <source>
        <strain evidence="4">NBRC 6742</strain>
    </source>
</reference>
<keyword evidence="1" id="KW-0863">Zinc-finger</keyword>
<dbReference type="SMART" id="SM00343">
    <property type="entry name" value="ZnF_C2HC"/>
    <property type="match status" value="2"/>
</dbReference>
<dbReference type="InterPro" id="IPR001878">
    <property type="entry name" value="Znf_CCHC"/>
</dbReference>
<dbReference type="OrthoDB" id="2225825at2759"/>
<keyword evidence="5" id="KW-1185">Reference proteome</keyword>
<evidence type="ECO:0000256" key="1">
    <source>
        <dbReference type="PROSITE-ProRule" id="PRU00047"/>
    </source>
</evidence>
<dbReference type="AlphaFoldDB" id="A0A0C9MJZ4"/>
<proteinExistence type="predicted"/>